<organism evidence="3 4">
    <name type="scientific">Puccinia sorghi</name>
    <dbReference type="NCBI Taxonomy" id="27349"/>
    <lineage>
        <taxon>Eukaryota</taxon>
        <taxon>Fungi</taxon>
        <taxon>Dikarya</taxon>
        <taxon>Basidiomycota</taxon>
        <taxon>Pucciniomycotina</taxon>
        <taxon>Pucciniomycetes</taxon>
        <taxon>Pucciniales</taxon>
        <taxon>Pucciniaceae</taxon>
        <taxon>Puccinia</taxon>
    </lineage>
</organism>
<evidence type="ECO:0000313" key="3">
    <source>
        <dbReference type="EMBL" id="KNZ58817.1"/>
    </source>
</evidence>
<comment type="caution">
    <text evidence="3">The sequence shown here is derived from an EMBL/GenBank/DDBJ whole genome shotgun (WGS) entry which is preliminary data.</text>
</comment>
<gene>
    <name evidence="3" type="ORF">VP01_1856g1</name>
</gene>
<dbReference type="AlphaFoldDB" id="A0A0L6VE19"/>
<evidence type="ECO:0000256" key="2">
    <source>
        <dbReference type="SAM" id="SignalP"/>
    </source>
</evidence>
<dbReference type="VEuPathDB" id="FungiDB:VP01_1856g1"/>
<accession>A0A0L6VE19</accession>
<reference evidence="3 4" key="1">
    <citation type="submission" date="2015-08" db="EMBL/GenBank/DDBJ databases">
        <title>Next Generation Sequencing and Analysis of the Genome of Puccinia sorghi L Schw, the Causal Agent of Maize Common Rust.</title>
        <authorList>
            <person name="Rochi L."/>
            <person name="Burguener G."/>
            <person name="Darino M."/>
            <person name="Turjanski A."/>
            <person name="Kreff E."/>
            <person name="Dieguez M.J."/>
            <person name="Sacco F."/>
        </authorList>
    </citation>
    <scope>NUCLEOTIDE SEQUENCE [LARGE SCALE GENOMIC DNA]</scope>
    <source>
        <strain evidence="3 4">RO10H11247</strain>
    </source>
</reference>
<proteinExistence type="predicted"/>
<feature type="region of interest" description="Disordered" evidence="1">
    <location>
        <begin position="74"/>
        <end position="94"/>
    </location>
</feature>
<keyword evidence="4" id="KW-1185">Reference proteome</keyword>
<evidence type="ECO:0000256" key="1">
    <source>
        <dbReference type="SAM" id="MobiDB-lite"/>
    </source>
</evidence>
<protein>
    <submittedName>
        <fullName evidence="3">Putative signal peptide protein</fullName>
    </submittedName>
</protein>
<dbReference type="EMBL" id="LAVV01006677">
    <property type="protein sequence ID" value="KNZ58817.1"/>
    <property type="molecule type" value="Genomic_DNA"/>
</dbReference>
<feature type="chain" id="PRO_5005568473" evidence="2">
    <location>
        <begin position="34"/>
        <end position="94"/>
    </location>
</feature>
<keyword evidence="2" id="KW-0732">Signal</keyword>
<feature type="compositionally biased region" description="Polar residues" evidence="1">
    <location>
        <begin position="82"/>
        <end position="94"/>
    </location>
</feature>
<feature type="signal peptide" evidence="2">
    <location>
        <begin position="1"/>
        <end position="33"/>
    </location>
</feature>
<name>A0A0L6VE19_9BASI</name>
<dbReference type="Proteomes" id="UP000037035">
    <property type="component" value="Unassembled WGS sequence"/>
</dbReference>
<sequence length="94" mass="10830">MEHRSKYRCPSFKQVLGPHFLCCMWLWNVLAHADTPNNDIILCRMSHNAVLKHVSSRTYPREIPLQKICTLFNREGGPPPTQSNLSKPNNRSLS</sequence>
<evidence type="ECO:0000313" key="4">
    <source>
        <dbReference type="Proteomes" id="UP000037035"/>
    </source>
</evidence>